<dbReference type="PANTHER" id="PTHR36932:SF1">
    <property type="entry name" value="CAPSULAR POLYSACCHARIDE BIOSYNTHESIS PROTEIN"/>
    <property type="match status" value="1"/>
</dbReference>
<dbReference type="Proteomes" id="UP000568106">
    <property type="component" value="Unassembled WGS sequence"/>
</dbReference>
<proteinExistence type="predicted"/>
<accession>A0A7W8MQL3</accession>
<evidence type="ECO:0000313" key="1">
    <source>
        <dbReference type="EMBL" id="MBB5316678.1"/>
    </source>
</evidence>
<gene>
    <name evidence="1" type="ORF">HDF09_001347</name>
</gene>
<sequence>MSDHPRDEFRTQLLNHTMRFAAAYVPAYGEVAYRCLSDVHALAQLPSLPILKKSDILMRPEAFRHISMEPHLIQHTSGTSGQILHVHRSKEELAAIESFFSKSDEPTDKTTPVIISILGSTTDAIQTPAPAVGQVFRLNLRDPTWRSRIQDVVRAPWEYVEGTHHARPAVIVGLESDLRVLTALLRECSFDFSSASISSLITSGDVITRRLRRYYESTWRAPLFDQYGLSEIFGSCNQCGVCGHLHPDPHVIMEVVNPISSEPVSDGVGIAVFTTLAPFVQCQPFIRYWSGDLVEISEVSCPVDLLGFRLLGRLYKSVSLPGLTGSGIVLSAIEAYDALDDFSEIASSGMFKWLWEIKDHSQLGHLKFDLRMDSDRGSHTLVATIETRFTPHLYPEQSESLKFRIRDALCKRSGSLRESIQAGHMSLRINLKPPGSIDSFMPDMVE</sequence>
<keyword evidence="2" id="KW-1185">Reference proteome</keyword>
<dbReference type="InterPro" id="IPR053158">
    <property type="entry name" value="CapK_Type1_Caps_Biosynth"/>
</dbReference>
<dbReference type="EMBL" id="JACHDY010000002">
    <property type="protein sequence ID" value="MBB5316678.1"/>
    <property type="molecule type" value="Genomic_DNA"/>
</dbReference>
<dbReference type="InterPro" id="IPR042099">
    <property type="entry name" value="ANL_N_sf"/>
</dbReference>
<dbReference type="GO" id="GO:0016874">
    <property type="term" value="F:ligase activity"/>
    <property type="evidence" value="ECO:0007669"/>
    <property type="project" value="UniProtKB-KW"/>
</dbReference>
<dbReference type="Gene3D" id="3.40.50.12780">
    <property type="entry name" value="N-terminal domain of ligase-like"/>
    <property type="match status" value="1"/>
</dbReference>
<evidence type="ECO:0000313" key="2">
    <source>
        <dbReference type="Proteomes" id="UP000568106"/>
    </source>
</evidence>
<name>A0A7W8MQL3_9BACT</name>
<dbReference type="PANTHER" id="PTHR36932">
    <property type="entry name" value="CAPSULAR POLYSACCHARIDE BIOSYNTHESIS PROTEIN"/>
    <property type="match status" value="1"/>
</dbReference>
<dbReference type="AlphaFoldDB" id="A0A7W8MQL3"/>
<dbReference type="SUPFAM" id="SSF56801">
    <property type="entry name" value="Acetyl-CoA synthetase-like"/>
    <property type="match status" value="1"/>
</dbReference>
<protein>
    <submittedName>
        <fullName evidence="1">Phenylacetate-coenzyme A ligase PaaK-like adenylate-forming protein</fullName>
    </submittedName>
</protein>
<organism evidence="1 2">
    <name type="scientific">Tunturiibacter empetritectus</name>
    <dbReference type="NCBI Taxonomy" id="3069691"/>
    <lineage>
        <taxon>Bacteria</taxon>
        <taxon>Pseudomonadati</taxon>
        <taxon>Acidobacteriota</taxon>
        <taxon>Terriglobia</taxon>
        <taxon>Terriglobales</taxon>
        <taxon>Acidobacteriaceae</taxon>
        <taxon>Tunturiibacter</taxon>
    </lineage>
</organism>
<comment type="caution">
    <text evidence="1">The sequence shown here is derived from an EMBL/GenBank/DDBJ whole genome shotgun (WGS) entry which is preliminary data.</text>
</comment>
<reference evidence="1" key="1">
    <citation type="submission" date="2020-08" db="EMBL/GenBank/DDBJ databases">
        <title>Genomic Encyclopedia of Type Strains, Phase IV (KMG-V): Genome sequencing to study the core and pangenomes of soil and plant-associated prokaryotes.</title>
        <authorList>
            <person name="Whitman W."/>
        </authorList>
    </citation>
    <scope>NUCLEOTIDE SEQUENCE [LARGE SCALE GENOMIC DNA]</scope>
    <source>
        <strain evidence="1">M8UP27</strain>
    </source>
</reference>